<dbReference type="SMART" id="SM00267">
    <property type="entry name" value="GGDEF"/>
    <property type="match status" value="1"/>
</dbReference>
<evidence type="ECO:0000313" key="3">
    <source>
        <dbReference type="Proteomes" id="UP001231924"/>
    </source>
</evidence>
<dbReference type="InterPro" id="IPR050469">
    <property type="entry name" value="Diguanylate_Cyclase"/>
</dbReference>
<dbReference type="CDD" id="cd01949">
    <property type="entry name" value="GGDEF"/>
    <property type="match status" value="1"/>
</dbReference>
<sequence length="343" mass="36182">MRTRSAQVAVELTPQKAFDAACRMVVDFLAATVPMGVWAVSRVVGRRQTMLVTADTAYGLRPGAEVAWSTSLCRTMSLGTTPRVVPDTALVPDLAAAVGAQAAHAVRVGAYVGTPIVRPDGSLFGTVVGLNPDPLPAEFLRHESLLDLLSSLLSSVLEADGAAVESARALERAVSDAETDALTGLLNRRGWQRWLAREEERFRRFGDPASVVMVDLDGLKTVNDTEGHDAGDRHLRRTATALLGAVRAGDPLARLGGDEFGLVASVGADDAARLADRLQAVLVDAGVPCSVGVAPFRVDGGFAAAVAAADAAMYENKRARQAFRPEHAGVRDVREPVVELTAD</sequence>
<dbReference type="RefSeq" id="WP_286055225.1">
    <property type="nucleotide sequence ID" value="NZ_JASVWF010000005.1"/>
</dbReference>
<dbReference type="PANTHER" id="PTHR45138">
    <property type="entry name" value="REGULATORY COMPONENTS OF SENSORY TRANSDUCTION SYSTEM"/>
    <property type="match status" value="1"/>
</dbReference>
<keyword evidence="2" id="KW-0548">Nucleotidyltransferase</keyword>
<dbReference type="NCBIfam" id="TIGR00254">
    <property type="entry name" value="GGDEF"/>
    <property type="match status" value="1"/>
</dbReference>
<dbReference type="PANTHER" id="PTHR45138:SF9">
    <property type="entry name" value="DIGUANYLATE CYCLASE DGCM-RELATED"/>
    <property type="match status" value="1"/>
</dbReference>
<dbReference type="Gene3D" id="3.30.70.270">
    <property type="match status" value="1"/>
</dbReference>
<dbReference type="GO" id="GO:0052621">
    <property type="term" value="F:diguanylate cyclase activity"/>
    <property type="evidence" value="ECO:0007669"/>
    <property type="project" value="UniProtKB-EC"/>
</dbReference>
<dbReference type="Pfam" id="PF00990">
    <property type="entry name" value="GGDEF"/>
    <property type="match status" value="1"/>
</dbReference>
<dbReference type="EC" id="2.7.7.65" evidence="2"/>
<dbReference type="Proteomes" id="UP001231924">
    <property type="component" value="Unassembled WGS sequence"/>
</dbReference>
<dbReference type="InterPro" id="IPR000160">
    <property type="entry name" value="GGDEF_dom"/>
</dbReference>
<keyword evidence="3" id="KW-1185">Reference proteome</keyword>
<dbReference type="SUPFAM" id="SSF55781">
    <property type="entry name" value="GAF domain-like"/>
    <property type="match status" value="1"/>
</dbReference>
<accession>A0ABT7MDF8</accession>
<proteinExistence type="predicted"/>
<evidence type="ECO:0000259" key="1">
    <source>
        <dbReference type="PROSITE" id="PS50887"/>
    </source>
</evidence>
<evidence type="ECO:0000313" key="2">
    <source>
        <dbReference type="EMBL" id="MDL5158688.1"/>
    </source>
</evidence>
<protein>
    <submittedName>
        <fullName evidence="2">GGDEF domain-containing protein</fullName>
        <ecNumber evidence="2">2.7.7.65</ecNumber>
    </submittedName>
</protein>
<dbReference type="EMBL" id="JASVWF010000005">
    <property type="protein sequence ID" value="MDL5158688.1"/>
    <property type="molecule type" value="Genomic_DNA"/>
</dbReference>
<organism evidence="2 3">
    <name type="scientific">Actinomycetospora termitidis</name>
    <dbReference type="NCBI Taxonomy" id="3053470"/>
    <lineage>
        <taxon>Bacteria</taxon>
        <taxon>Bacillati</taxon>
        <taxon>Actinomycetota</taxon>
        <taxon>Actinomycetes</taxon>
        <taxon>Pseudonocardiales</taxon>
        <taxon>Pseudonocardiaceae</taxon>
        <taxon>Actinomycetospora</taxon>
    </lineage>
</organism>
<name>A0ABT7MDF8_9PSEU</name>
<keyword evidence="2" id="KW-0808">Transferase</keyword>
<dbReference type="SUPFAM" id="SSF55073">
    <property type="entry name" value="Nucleotide cyclase"/>
    <property type="match status" value="1"/>
</dbReference>
<dbReference type="InterPro" id="IPR043128">
    <property type="entry name" value="Rev_trsase/Diguanyl_cyclase"/>
</dbReference>
<dbReference type="InterPro" id="IPR029787">
    <property type="entry name" value="Nucleotide_cyclase"/>
</dbReference>
<reference evidence="2 3" key="1">
    <citation type="submission" date="2023-06" db="EMBL/GenBank/DDBJ databases">
        <title>Actinomycetospora Odt1-22.</title>
        <authorList>
            <person name="Supong K."/>
        </authorList>
    </citation>
    <scope>NUCLEOTIDE SEQUENCE [LARGE SCALE GENOMIC DNA]</scope>
    <source>
        <strain evidence="2 3">Odt1-22</strain>
    </source>
</reference>
<gene>
    <name evidence="2" type="ORF">QRT03_22155</name>
</gene>
<feature type="domain" description="GGDEF" evidence="1">
    <location>
        <begin position="207"/>
        <end position="328"/>
    </location>
</feature>
<dbReference type="PROSITE" id="PS50887">
    <property type="entry name" value="GGDEF"/>
    <property type="match status" value="1"/>
</dbReference>
<comment type="caution">
    <text evidence="2">The sequence shown here is derived from an EMBL/GenBank/DDBJ whole genome shotgun (WGS) entry which is preliminary data.</text>
</comment>